<feature type="transmembrane region" description="Helical" evidence="1">
    <location>
        <begin position="96"/>
        <end position="114"/>
    </location>
</feature>
<accession>A0A223KVQ2</accession>
<feature type="transmembrane region" description="Helical" evidence="1">
    <location>
        <begin position="34"/>
        <end position="56"/>
    </location>
</feature>
<keyword evidence="1" id="KW-0812">Transmembrane</keyword>
<organism evidence="2 3">
    <name type="scientific">Sutcliffiella cohnii</name>
    <dbReference type="NCBI Taxonomy" id="33932"/>
    <lineage>
        <taxon>Bacteria</taxon>
        <taxon>Bacillati</taxon>
        <taxon>Bacillota</taxon>
        <taxon>Bacilli</taxon>
        <taxon>Bacillales</taxon>
        <taxon>Bacillaceae</taxon>
        <taxon>Sutcliffiella</taxon>
    </lineage>
</organism>
<dbReference type="KEGG" id="bcoh:BC6307_20425"/>
<dbReference type="NCBIfam" id="NF041644">
    <property type="entry name" value="CBO0543_fam"/>
    <property type="match status" value="1"/>
</dbReference>
<keyword evidence="3" id="KW-1185">Reference proteome</keyword>
<dbReference type="EMBL" id="CP018866">
    <property type="protein sequence ID" value="AST93464.1"/>
    <property type="molecule type" value="Genomic_DNA"/>
</dbReference>
<evidence type="ECO:0000313" key="3">
    <source>
        <dbReference type="Proteomes" id="UP000215224"/>
    </source>
</evidence>
<reference evidence="2 3" key="1">
    <citation type="submission" date="2016-12" db="EMBL/GenBank/DDBJ databases">
        <title>The whole genome sequencing and assembly of Bacillus cohnii DSM 6307T strain.</title>
        <authorList>
            <person name="Lee Y.-J."/>
            <person name="Yi H."/>
            <person name="Bahn Y.-S."/>
            <person name="Kim J.F."/>
            <person name="Lee D.-W."/>
        </authorList>
    </citation>
    <scope>NUCLEOTIDE SEQUENCE [LARGE SCALE GENOMIC DNA]</scope>
    <source>
        <strain evidence="2 3">DSM 6307</strain>
    </source>
</reference>
<feature type="transmembrane region" description="Helical" evidence="1">
    <location>
        <begin position="6"/>
        <end position="22"/>
    </location>
</feature>
<dbReference type="STRING" id="1314751.GCA_001591425_04335"/>
<protein>
    <submittedName>
        <fullName evidence="2">Uncharacterized protein</fullName>
    </submittedName>
</protein>
<name>A0A223KVQ2_9BACI</name>
<keyword evidence="1" id="KW-1133">Transmembrane helix</keyword>
<dbReference type="Proteomes" id="UP000215224">
    <property type="component" value="Chromosome"/>
</dbReference>
<evidence type="ECO:0000313" key="2">
    <source>
        <dbReference type="EMBL" id="AST93464.1"/>
    </source>
</evidence>
<dbReference type="AlphaFoldDB" id="A0A223KVQ2"/>
<feature type="transmembrane region" description="Helical" evidence="1">
    <location>
        <begin position="68"/>
        <end position="89"/>
    </location>
</feature>
<feature type="transmembrane region" description="Helical" evidence="1">
    <location>
        <begin position="126"/>
        <end position="146"/>
    </location>
</feature>
<proteinExistence type="predicted"/>
<dbReference type="InterPro" id="IPR048147">
    <property type="entry name" value="CBO0543-like"/>
</dbReference>
<dbReference type="RefSeq" id="WP_066420588.1">
    <property type="nucleotide sequence ID" value="NZ_CP018866.1"/>
</dbReference>
<keyword evidence="1" id="KW-0472">Membrane</keyword>
<gene>
    <name evidence="2" type="ORF">BC6307_20425</name>
</gene>
<evidence type="ECO:0000256" key="1">
    <source>
        <dbReference type="SAM" id="Phobius"/>
    </source>
</evidence>
<sequence length="153" mass="18325">MNIDLMLLYCLYAITIISLAYIPRDKWREASIAFSFQQCVAWFLGLLAVQLGLLQYPVRELASVNGTSFLFEFVMYPIIGSFFCIYYPFKKQMRIRVLYLVSFCTILTILEVIFEKNTNLVHYIYWDWYVTWSTVGATLMLLWRFYKWYFKLG</sequence>